<dbReference type="STRING" id="1314773.A0A3N2Q0W4"/>
<organism evidence="2 3">
    <name type="scientific">Sodiomyces alkalinus (strain CBS 110278 / VKM F-3762 / F11)</name>
    <name type="common">Alkaliphilic filamentous fungus</name>
    <dbReference type="NCBI Taxonomy" id="1314773"/>
    <lineage>
        <taxon>Eukaryota</taxon>
        <taxon>Fungi</taxon>
        <taxon>Dikarya</taxon>
        <taxon>Ascomycota</taxon>
        <taxon>Pezizomycotina</taxon>
        <taxon>Sordariomycetes</taxon>
        <taxon>Hypocreomycetidae</taxon>
        <taxon>Glomerellales</taxon>
        <taxon>Plectosphaerellaceae</taxon>
        <taxon>Sodiomyces</taxon>
    </lineage>
</organism>
<keyword evidence="1" id="KW-1133">Transmembrane helix</keyword>
<sequence>MLCHHSLQSEVTQPLPLHPSTANNPFLLQLARSKTPTVLYEAPPHFWLKFTAWSSAIACYAGAGLNCLYSVSGDFPGAPWWVSSVYTAVCIAMAGVGSFFVFGSANIIKSIRAVPTASLGSKALASAAGTVAHNPRLTPIHLEVAVKPILPFFRKPSIVTVPPADVVLSGRLFKPHLTEAQARAARAREKAEAKARWEQEKQRLLTLPFRDAGRGAKAVWRGIRRGIVGGGFLKVMVGSRKCKLDVEGGWALNDGAALESLVRVNGAGTGPKNQRRS</sequence>
<dbReference type="OrthoDB" id="4140442at2759"/>
<feature type="transmembrane region" description="Helical" evidence="1">
    <location>
        <begin position="78"/>
        <end position="102"/>
    </location>
</feature>
<evidence type="ECO:0000313" key="2">
    <source>
        <dbReference type="EMBL" id="ROT40382.1"/>
    </source>
</evidence>
<accession>A0A3N2Q0W4</accession>
<dbReference type="AlphaFoldDB" id="A0A3N2Q0W4"/>
<evidence type="ECO:0000313" key="3">
    <source>
        <dbReference type="Proteomes" id="UP000272025"/>
    </source>
</evidence>
<dbReference type="RefSeq" id="XP_028468188.1">
    <property type="nucleotide sequence ID" value="XM_028615813.1"/>
</dbReference>
<protein>
    <submittedName>
        <fullName evidence="2">Uncharacterized protein</fullName>
    </submittedName>
</protein>
<reference evidence="2 3" key="1">
    <citation type="journal article" date="2018" name="Mol. Ecol.">
        <title>The obligate alkalophilic soda-lake fungus Sodiomyces alkalinus has shifted to a protein diet.</title>
        <authorList>
            <person name="Grum-Grzhimaylo A.A."/>
            <person name="Falkoski D.L."/>
            <person name="van den Heuvel J."/>
            <person name="Valero-Jimenez C.A."/>
            <person name="Min B."/>
            <person name="Choi I.G."/>
            <person name="Lipzen A."/>
            <person name="Daum C.G."/>
            <person name="Aanen D.K."/>
            <person name="Tsang A."/>
            <person name="Henrissat B."/>
            <person name="Bilanenko E.N."/>
            <person name="de Vries R.P."/>
            <person name="van Kan J.A.L."/>
            <person name="Grigoriev I.V."/>
            <person name="Debets A.J.M."/>
        </authorList>
    </citation>
    <scope>NUCLEOTIDE SEQUENCE [LARGE SCALE GENOMIC DNA]</scope>
    <source>
        <strain evidence="2 3">F11</strain>
    </source>
</reference>
<keyword evidence="3" id="KW-1185">Reference proteome</keyword>
<gene>
    <name evidence="2" type="ORF">SODALDRAFT_95282</name>
</gene>
<dbReference type="GeneID" id="39584290"/>
<proteinExistence type="predicted"/>
<dbReference type="EMBL" id="ML119052">
    <property type="protein sequence ID" value="ROT40382.1"/>
    <property type="molecule type" value="Genomic_DNA"/>
</dbReference>
<dbReference type="Proteomes" id="UP000272025">
    <property type="component" value="Unassembled WGS sequence"/>
</dbReference>
<keyword evidence="1" id="KW-0812">Transmembrane</keyword>
<keyword evidence="1" id="KW-0472">Membrane</keyword>
<evidence type="ECO:0000256" key="1">
    <source>
        <dbReference type="SAM" id="Phobius"/>
    </source>
</evidence>
<name>A0A3N2Q0W4_SODAK</name>